<dbReference type="EMBL" id="CM037617">
    <property type="protein sequence ID" value="KAH8004906.1"/>
    <property type="molecule type" value="Genomic_DNA"/>
</dbReference>
<evidence type="ECO:0000313" key="2">
    <source>
        <dbReference type="Proteomes" id="UP000827872"/>
    </source>
</evidence>
<evidence type="ECO:0000313" key="1">
    <source>
        <dbReference type="EMBL" id="KAH8004906.1"/>
    </source>
</evidence>
<sequence length="188" mass="20802">MLFFKAPKKHLQNGIIRGYQIGYREYSAGGNFQFNIISIDTTGDSEVYTLDNLKKFTQYGMVVQACNRAGIGPSSQEIITTTLEDVPSSPPENVQAVATSPETISITWSTLAKDALNGILQGFRVIYWANLLDGELGEIKNITTTQPSLELDGLEKYTNYSIQVLAFTRAGDGVRSEQIFTRTKEDGF</sequence>
<comment type="caution">
    <text evidence="1">The sequence shown here is derived from an EMBL/GenBank/DDBJ whole genome shotgun (WGS) entry which is preliminary data.</text>
</comment>
<keyword evidence="2" id="KW-1185">Reference proteome</keyword>
<protein>
    <submittedName>
        <fullName evidence="1">Uncharacterized protein</fullName>
    </submittedName>
</protein>
<proteinExistence type="predicted"/>
<accession>A0ACB8FIJ5</accession>
<dbReference type="Proteomes" id="UP000827872">
    <property type="component" value="Linkage Group LG04"/>
</dbReference>
<name>A0ACB8FIJ5_9SAUR</name>
<reference evidence="1" key="1">
    <citation type="submission" date="2021-08" db="EMBL/GenBank/DDBJ databases">
        <title>The first chromosome-level gecko genome reveals the dynamic sex chromosomes of Neotropical dwarf geckos (Sphaerodactylidae: Sphaerodactylus).</title>
        <authorList>
            <person name="Pinto B.J."/>
            <person name="Keating S.E."/>
            <person name="Gamble T."/>
        </authorList>
    </citation>
    <scope>NUCLEOTIDE SEQUENCE</scope>
    <source>
        <strain evidence="1">TG3544</strain>
    </source>
</reference>
<gene>
    <name evidence="1" type="ORF">K3G42_020895</name>
</gene>
<organism evidence="1 2">
    <name type="scientific">Sphaerodactylus townsendi</name>
    <dbReference type="NCBI Taxonomy" id="933632"/>
    <lineage>
        <taxon>Eukaryota</taxon>
        <taxon>Metazoa</taxon>
        <taxon>Chordata</taxon>
        <taxon>Craniata</taxon>
        <taxon>Vertebrata</taxon>
        <taxon>Euteleostomi</taxon>
        <taxon>Lepidosauria</taxon>
        <taxon>Squamata</taxon>
        <taxon>Bifurcata</taxon>
        <taxon>Gekkota</taxon>
        <taxon>Sphaerodactylidae</taxon>
        <taxon>Sphaerodactylus</taxon>
    </lineage>
</organism>